<organism evidence="2 3">
    <name type="scientific">Aspergillus pseudoustus</name>
    <dbReference type="NCBI Taxonomy" id="1810923"/>
    <lineage>
        <taxon>Eukaryota</taxon>
        <taxon>Fungi</taxon>
        <taxon>Dikarya</taxon>
        <taxon>Ascomycota</taxon>
        <taxon>Pezizomycotina</taxon>
        <taxon>Eurotiomycetes</taxon>
        <taxon>Eurotiomycetidae</taxon>
        <taxon>Eurotiales</taxon>
        <taxon>Aspergillaceae</taxon>
        <taxon>Aspergillus</taxon>
        <taxon>Aspergillus subgen. Nidulantes</taxon>
    </lineage>
</organism>
<dbReference type="Proteomes" id="UP001610446">
    <property type="component" value="Unassembled WGS sequence"/>
</dbReference>
<dbReference type="InterPro" id="IPR036259">
    <property type="entry name" value="MFS_trans_sf"/>
</dbReference>
<proteinExistence type="predicted"/>
<keyword evidence="1" id="KW-0812">Transmembrane</keyword>
<name>A0ABR4KQ82_9EURO</name>
<keyword evidence="1" id="KW-1133">Transmembrane helix</keyword>
<dbReference type="Gene3D" id="1.20.1250.20">
    <property type="entry name" value="MFS general substrate transporter like domains"/>
    <property type="match status" value="1"/>
</dbReference>
<evidence type="ECO:0000313" key="2">
    <source>
        <dbReference type="EMBL" id="KAL2854430.1"/>
    </source>
</evidence>
<evidence type="ECO:0008006" key="4">
    <source>
        <dbReference type="Google" id="ProtNLM"/>
    </source>
</evidence>
<dbReference type="SUPFAM" id="SSF103473">
    <property type="entry name" value="MFS general substrate transporter"/>
    <property type="match status" value="1"/>
</dbReference>
<sequence>MALDMTRGVRSSKPFILSVVIIALLCDIFLYSFPVPILSYMIEVRLHIDPSQTQNYITALLGLHGFATLIAAPITAHFADKSPTRKLPFLTSLAGCFVGALLLSLTSSGALPLRSCPLHQC</sequence>
<feature type="transmembrane region" description="Helical" evidence="1">
    <location>
        <begin position="87"/>
        <end position="105"/>
    </location>
</feature>
<evidence type="ECO:0000256" key="1">
    <source>
        <dbReference type="SAM" id="Phobius"/>
    </source>
</evidence>
<accession>A0ABR4KQ82</accession>
<gene>
    <name evidence="2" type="ORF">BJY01DRAFT_205149</name>
</gene>
<keyword evidence="3" id="KW-1185">Reference proteome</keyword>
<keyword evidence="1" id="KW-0472">Membrane</keyword>
<feature type="transmembrane region" description="Helical" evidence="1">
    <location>
        <begin position="15"/>
        <end position="33"/>
    </location>
</feature>
<reference evidence="2 3" key="1">
    <citation type="submission" date="2024-07" db="EMBL/GenBank/DDBJ databases">
        <title>Section-level genome sequencing and comparative genomics of Aspergillus sections Usti and Cavernicolus.</title>
        <authorList>
            <consortium name="Lawrence Berkeley National Laboratory"/>
            <person name="Nybo J.L."/>
            <person name="Vesth T.C."/>
            <person name="Theobald S."/>
            <person name="Frisvad J.C."/>
            <person name="Larsen T.O."/>
            <person name="Kjaerboelling I."/>
            <person name="Rothschild-Mancinelli K."/>
            <person name="Lyhne E.K."/>
            <person name="Kogle M.E."/>
            <person name="Barry K."/>
            <person name="Clum A."/>
            <person name="Na H."/>
            <person name="Ledsgaard L."/>
            <person name="Lin J."/>
            <person name="Lipzen A."/>
            <person name="Kuo A."/>
            <person name="Riley R."/>
            <person name="Mondo S."/>
            <person name="Labutti K."/>
            <person name="Haridas S."/>
            <person name="Pangalinan J."/>
            <person name="Salamov A.A."/>
            <person name="Simmons B.A."/>
            <person name="Magnuson J.K."/>
            <person name="Chen J."/>
            <person name="Drula E."/>
            <person name="Henrissat B."/>
            <person name="Wiebenga A."/>
            <person name="Lubbers R.J."/>
            <person name="Gomes A.C."/>
            <person name="Makela M.R."/>
            <person name="Stajich J."/>
            <person name="Grigoriev I.V."/>
            <person name="Mortensen U.H."/>
            <person name="De Vries R.P."/>
            <person name="Baker S.E."/>
            <person name="Andersen M.R."/>
        </authorList>
    </citation>
    <scope>NUCLEOTIDE SEQUENCE [LARGE SCALE GENOMIC DNA]</scope>
    <source>
        <strain evidence="2 3">CBS 123904</strain>
    </source>
</reference>
<feature type="transmembrane region" description="Helical" evidence="1">
    <location>
        <begin position="53"/>
        <end position="75"/>
    </location>
</feature>
<protein>
    <recommendedName>
        <fullName evidence="4">Major facilitator superfamily (MFS) profile domain-containing protein</fullName>
    </recommendedName>
</protein>
<dbReference type="EMBL" id="JBFXLU010000014">
    <property type="protein sequence ID" value="KAL2854430.1"/>
    <property type="molecule type" value="Genomic_DNA"/>
</dbReference>
<comment type="caution">
    <text evidence="2">The sequence shown here is derived from an EMBL/GenBank/DDBJ whole genome shotgun (WGS) entry which is preliminary data.</text>
</comment>
<evidence type="ECO:0000313" key="3">
    <source>
        <dbReference type="Proteomes" id="UP001610446"/>
    </source>
</evidence>